<name>A0ABW1A8G7_9ACTN</name>
<proteinExistence type="inferred from homology"/>
<evidence type="ECO:0000256" key="3">
    <source>
        <dbReference type="ARBA" id="ARBA00022679"/>
    </source>
</evidence>
<protein>
    <submittedName>
        <fullName evidence="7">Activator-dependent family glycosyltransferase</fullName>
    </submittedName>
</protein>
<comment type="caution">
    <text evidence="7">The sequence shown here is derived from an EMBL/GenBank/DDBJ whole genome shotgun (WGS) entry which is preliminary data.</text>
</comment>
<dbReference type="InterPro" id="IPR010610">
    <property type="entry name" value="EryCIII-like_C"/>
</dbReference>
<feature type="domain" description="Erythromycin biosynthesis protein CIII-like N-terminal" evidence="6">
    <location>
        <begin position="22"/>
        <end position="257"/>
    </location>
</feature>
<keyword evidence="4" id="KW-0045">Antibiotic biosynthesis</keyword>
<feature type="domain" description="Erythromycin biosynthesis protein CIII-like C-terminal" evidence="5">
    <location>
        <begin position="272"/>
        <end position="415"/>
    </location>
</feature>
<keyword evidence="3" id="KW-0808">Transferase</keyword>
<evidence type="ECO:0000259" key="5">
    <source>
        <dbReference type="Pfam" id="PF06722"/>
    </source>
</evidence>
<dbReference type="Pfam" id="PF21036">
    <property type="entry name" value="EryCIII-like_N"/>
    <property type="match status" value="1"/>
</dbReference>
<gene>
    <name evidence="7" type="ORF">ACFPZN_38030</name>
</gene>
<comment type="similarity">
    <text evidence="1">Belongs to the glycosyltransferase 28 family.</text>
</comment>
<dbReference type="PANTHER" id="PTHR48050:SF13">
    <property type="entry name" value="STEROL 3-BETA-GLUCOSYLTRANSFERASE UGT80A2"/>
    <property type="match status" value="1"/>
</dbReference>
<evidence type="ECO:0000256" key="1">
    <source>
        <dbReference type="ARBA" id="ARBA00006962"/>
    </source>
</evidence>
<evidence type="ECO:0000256" key="4">
    <source>
        <dbReference type="ARBA" id="ARBA00023194"/>
    </source>
</evidence>
<dbReference type="InterPro" id="IPR030953">
    <property type="entry name" value="Glycosyl_450act"/>
</dbReference>
<accession>A0ABW1A8G7</accession>
<evidence type="ECO:0000256" key="2">
    <source>
        <dbReference type="ARBA" id="ARBA00022676"/>
    </source>
</evidence>
<keyword evidence="8" id="KW-1185">Reference proteome</keyword>
<dbReference type="Gene3D" id="3.40.50.2000">
    <property type="entry name" value="Glycogen Phosphorylase B"/>
    <property type="match status" value="2"/>
</dbReference>
<dbReference type="CDD" id="cd03784">
    <property type="entry name" value="GT1_Gtf-like"/>
    <property type="match status" value="1"/>
</dbReference>
<dbReference type="InterPro" id="IPR048284">
    <property type="entry name" value="EryCIII-like_N"/>
</dbReference>
<dbReference type="PANTHER" id="PTHR48050">
    <property type="entry name" value="STEROL 3-BETA-GLUCOSYLTRANSFERASE"/>
    <property type="match status" value="1"/>
</dbReference>
<sequence length="421" mass="45878">MRVLFTTFAASTHLYGMVPLAWALRAAGHEVCVASRPNLERDITGAGLTAVVAGTEIDMAADAKMLDALPDDGTPYRMGFDLAETRPEKLTLDYVKGALGLYSNFISEYQADQRMLDDVVRFARSWQPDLVIWDALTYVGPVVAKATGAAHARMLFGQDHFARMRALFHELRARHPEGPRDDPMGEWLAGRLEQFGQEFDEETVTGQLTIDPMPSWMRIPVDVPNLPVRFVPHNGPSTIPDWLLEPPERRRVCMTFGITARNVEIEGTPIAELLEAVAELDAEVIATLTEAQLGGAPVPGNVRVFDFVPLNALLPTCDAVVHHCGATTMGTAITHGVPQLVTPGNLWGEPALAGLLESRGAGLTIMPEDLSGETLRTGLARLLDDPSFKEGAARIQKELLATPSPADAVPDLEQLAARRRR</sequence>
<dbReference type="InterPro" id="IPR002213">
    <property type="entry name" value="UDP_glucos_trans"/>
</dbReference>
<reference evidence="8" key="1">
    <citation type="journal article" date="2019" name="Int. J. Syst. Evol. Microbiol.">
        <title>The Global Catalogue of Microorganisms (GCM) 10K type strain sequencing project: providing services to taxonomists for standard genome sequencing and annotation.</title>
        <authorList>
            <consortium name="The Broad Institute Genomics Platform"/>
            <consortium name="The Broad Institute Genome Sequencing Center for Infectious Disease"/>
            <person name="Wu L."/>
            <person name="Ma J."/>
        </authorList>
    </citation>
    <scope>NUCLEOTIDE SEQUENCE [LARGE SCALE GENOMIC DNA]</scope>
    <source>
        <strain evidence="8">KCTC 42087</strain>
    </source>
</reference>
<dbReference type="InterPro" id="IPR050426">
    <property type="entry name" value="Glycosyltransferase_28"/>
</dbReference>
<organism evidence="7 8">
    <name type="scientific">Actinomadura rugatobispora</name>
    <dbReference type="NCBI Taxonomy" id="1994"/>
    <lineage>
        <taxon>Bacteria</taxon>
        <taxon>Bacillati</taxon>
        <taxon>Actinomycetota</taxon>
        <taxon>Actinomycetes</taxon>
        <taxon>Streptosporangiales</taxon>
        <taxon>Thermomonosporaceae</taxon>
        <taxon>Actinomadura</taxon>
    </lineage>
</organism>
<dbReference type="NCBIfam" id="TIGR04516">
    <property type="entry name" value="glycosyl_450act"/>
    <property type="match status" value="1"/>
</dbReference>
<evidence type="ECO:0000259" key="6">
    <source>
        <dbReference type="Pfam" id="PF21036"/>
    </source>
</evidence>
<dbReference type="Proteomes" id="UP001596074">
    <property type="component" value="Unassembled WGS sequence"/>
</dbReference>
<dbReference type="RefSeq" id="WP_378287365.1">
    <property type="nucleotide sequence ID" value="NZ_JBHSON010000069.1"/>
</dbReference>
<dbReference type="EMBL" id="JBHSON010000069">
    <property type="protein sequence ID" value="MFC5751451.1"/>
    <property type="molecule type" value="Genomic_DNA"/>
</dbReference>
<dbReference type="Pfam" id="PF06722">
    <property type="entry name" value="EryCIII-like_C"/>
    <property type="match status" value="1"/>
</dbReference>
<evidence type="ECO:0000313" key="8">
    <source>
        <dbReference type="Proteomes" id="UP001596074"/>
    </source>
</evidence>
<dbReference type="SUPFAM" id="SSF53756">
    <property type="entry name" value="UDP-Glycosyltransferase/glycogen phosphorylase"/>
    <property type="match status" value="1"/>
</dbReference>
<keyword evidence="2" id="KW-0328">Glycosyltransferase</keyword>
<evidence type="ECO:0000313" key="7">
    <source>
        <dbReference type="EMBL" id="MFC5751451.1"/>
    </source>
</evidence>